<dbReference type="Gene3D" id="1.10.3370.10">
    <property type="entry name" value="SecY subunit domain"/>
    <property type="match status" value="1"/>
</dbReference>
<accession>A0A2M8KDA1</accession>
<dbReference type="GO" id="GO:0005886">
    <property type="term" value="C:plasma membrane"/>
    <property type="evidence" value="ECO:0007669"/>
    <property type="project" value="UniProtKB-SubCell"/>
</dbReference>
<feature type="transmembrane region" description="Helical" evidence="10">
    <location>
        <begin position="113"/>
        <end position="133"/>
    </location>
</feature>
<evidence type="ECO:0000256" key="4">
    <source>
        <dbReference type="ARBA" id="ARBA00022692"/>
    </source>
</evidence>
<feature type="transmembrane region" description="Helical" evidence="10">
    <location>
        <begin position="385"/>
        <end position="406"/>
    </location>
</feature>
<evidence type="ECO:0000256" key="5">
    <source>
        <dbReference type="ARBA" id="ARBA00022927"/>
    </source>
</evidence>
<evidence type="ECO:0000256" key="6">
    <source>
        <dbReference type="ARBA" id="ARBA00022989"/>
    </source>
</evidence>
<dbReference type="PIRSF" id="PIRSF004557">
    <property type="entry name" value="SecY"/>
    <property type="match status" value="1"/>
</dbReference>
<evidence type="ECO:0000256" key="13">
    <source>
        <dbReference type="RuleBase" id="RU004349"/>
    </source>
</evidence>
<dbReference type="AlphaFoldDB" id="A0A2M8KDA1"/>
<dbReference type="GO" id="GO:0006605">
    <property type="term" value="P:protein targeting"/>
    <property type="evidence" value="ECO:0007669"/>
    <property type="project" value="UniProtKB-UniRule"/>
</dbReference>
<evidence type="ECO:0000256" key="2">
    <source>
        <dbReference type="ARBA" id="ARBA00005751"/>
    </source>
</evidence>
<feature type="transmembrane region" description="Helical" evidence="10">
    <location>
        <begin position="273"/>
        <end position="293"/>
    </location>
</feature>
<evidence type="ECO:0000256" key="11">
    <source>
        <dbReference type="RuleBase" id="RU000537"/>
    </source>
</evidence>
<evidence type="ECO:0000256" key="8">
    <source>
        <dbReference type="ARBA" id="ARBA00023136"/>
    </source>
</evidence>
<evidence type="ECO:0000256" key="9">
    <source>
        <dbReference type="ARBA" id="ARBA00039733"/>
    </source>
</evidence>
<keyword evidence="10" id="KW-1003">Cell membrane</keyword>
<keyword evidence="7 10" id="KW-0811">Translocation</keyword>
<feature type="transmembrane region" description="Helical" evidence="10">
    <location>
        <begin position="139"/>
        <end position="164"/>
    </location>
</feature>
<comment type="caution">
    <text evidence="14">The sequence shown here is derived from an EMBL/GenBank/DDBJ whole genome shotgun (WGS) entry which is preliminary data.</text>
</comment>
<dbReference type="PROSITE" id="PS00756">
    <property type="entry name" value="SECY_2"/>
    <property type="match status" value="1"/>
</dbReference>
<keyword evidence="6 10" id="KW-1133">Transmembrane helix</keyword>
<dbReference type="InterPro" id="IPR030659">
    <property type="entry name" value="SecY_CS"/>
</dbReference>
<evidence type="ECO:0000256" key="12">
    <source>
        <dbReference type="RuleBase" id="RU003484"/>
    </source>
</evidence>
<evidence type="ECO:0000256" key="1">
    <source>
        <dbReference type="ARBA" id="ARBA00004141"/>
    </source>
</evidence>
<sequence>MLKKLGLIVRVKELRNKILFVLLMLMIFRAIAAIPVPGVDVTKLKSFFESNQLFGLISVFTGGAFDNFSLAMIGLSPYITATIIMQLLTMIFPKLEALYKEEGEAGRQKFNQYSRLLTVPLAILQSFGMIKLLQSSQVIGYLTVFQLLVAISAICGGTIFIMWLGELISEKGIGNGVSLLIFAGIVSRLPATFNQTIATWNPAKVPSYIGFALLAVLVVAAVVLITEGRRNIPVSYAKRIRGSKMYGGVSTYLPLNVNPAGVIPIIFALSIMLFPGMVASFFISSSVGWLASLSSKITQVFNNQGFIYATIYFILVLLFTYFYTAVTFDPKNVSENLQKMGGFVPGIRPGRPTADFLKLILNRVLLVGAVFLGLIAVLPTIIQQFSGVSTLTIGGTAILIVVAVVLETIRQIDAQLVMRDYEGL</sequence>
<name>A0A2M8KDA1_9BACT</name>
<dbReference type="InterPro" id="IPR026593">
    <property type="entry name" value="SecY"/>
</dbReference>
<comment type="subcellular location">
    <subcellularLocation>
        <location evidence="10">Cell membrane</location>
        <topology evidence="10">Multi-pass membrane protein</topology>
    </subcellularLocation>
    <subcellularLocation>
        <location evidence="1 12">Membrane</location>
        <topology evidence="1 12">Multi-pass membrane protein</topology>
    </subcellularLocation>
</comment>
<feature type="transmembrane region" description="Helical" evidence="10">
    <location>
        <begin position="68"/>
        <end position="92"/>
    </location>
</feature>
<feature type="transmembrane region" description="Helical" evidence="10">
    <location>
        <begin position="176"/>
        <end position="193"/>
    </location>
</feature>
<evidence type="ECO:0000256" key="3">
    <source>
        <dbReference type="ARBA" id="ARBA00022448"/>
    </source>
</evidence>
<dbReference type="FunFam" id="1.10.3370.10:FF:000001">
    <property type="entry name" value="Preprotein translocase subunit SecY"/>
    <property type="match status" value="1"/>
</dbReference>
<evidence type="ECO:0000256" key="7">
    <source>
        <dbReference type="ARBA" id="ARBA00023010"/>
    </source>
</evidence>
<protein>
    <recommendedName>
        <fullName evidence="9 10">Protein translocase subunit SecY</fullName>
    </recommendedName>
</protein>
<comment type="subunit">
    <text evidence="10">Component of the Sec protein translocase complex. Heterotrimer consisting of SecY, SecE and SecG subunits. The heterotrimers can form oligomers, although 1 heterotrimer is thought to be able to translocate proteins. Interacts with the ribosome. Interacts with SecDF, and other proteins may be involved. Interacts with SecA.</text>
</comment>
<keyword evidence="3 10" id="KW-0813">Transport</keyword>
<feature type="transmembrane region" description="Helical" evidence="10">
    <location>
        <begin position="205"/>
        <end position="225"/>
    </location>
</feature>
<evidence type="ECO:0000256" key="10">
    <source>
        <dbReference type="HAMAP-Rule" id="MF_01465"/>
    </source>
</evidence>
<evidence type="ECO:0000313" key="15">
    <source>
        <dbReference type="Proteomes" id="UP000231450"/>
    </source>
</evidence>
<dbReference type="SUPFAM" id="SSF103491">
    <property type="entry name" value="Preprotein translocase SecY subunit"/>
    <property type="match status" value="1"/>
</dbReference>
<dbReference type="InterPro" id="IPR023201">
    <property type="entry name" value="SecY_dom_sf"/>
</dbReference>
<comment type="function">
    <text evidence="10 11">The central subunit of the protein translocation channel SecYEG. Consists of two halves formed by TMs 1-5 and 6-10. These two domains form a lateral gate at the front which open onto the bilayer between TMs 2 and 7, and are clamped together by SecE at the back. The channel is closed by both a pore ring composed of hydrophobic SecY resides and a short helix (helix 2A) on the extracellular side of the membrane which forms a plug. The plug probably moves laterally to allow the channel to open. The ring and the pore may move independently.</text>
</comment>
<dbReference type="GO" id="GO:0043952">
    <property type="term" value="P:protein transport by the Sec complex"/>
    <property type="evidence" value="ECO:0007669"/>
    <property type="project" value="UniProtKB-UniRule"/>
</dbReference>
<evidence type="ECO:0000313" key="14">
    <source>
        <dbReference type="EMBL" id="PJE57902.1"/>
    </source>
</evidence>
<dbReference type="Proteomes" id="UP000231450">
    <property type="component" value="Unassembled WGS sequence"/>
</dbReference>
<organism evidence="14 15">
    <name type="scientific">Candidatus Portnoybacteria bacterium CG10_big_fil_rev_8_21_14_0_10_36_7</name>
    <dbReference type="NCBI Taxonomy" id="1974812"/>
    <lineage>
        <taxon>Bacteria</taxon>
        <taxon>Candidatus Portnoyibacteriota</taxon>
    </lineage>
</organism>
<dbReference type="HAMAP" id="MF_01465">
    <property type="entry name" value="SecY"/>
    <property type="match status" value="1"/>
</dbReference>
<proteinExistence type="inferred from homology"/>
<dbReference type="EMBL" id="PFDW01000073">
    <property type="protein sequence ID" value="PJE57902.1"/>
    <property type="molecule type" value="Genomic_DNA"/>
</dbReference>
<keyword evidence="4 10" id="KW-0812">Transmembrane</keyword>
<keyword evidence="5 10" id="KW-0653">Protein transport</keyword>
<keyword evidence="8 10" id="KW-0472">Membrane</keyword>
<feature type="transmembrane region" description="Helical" evidence="10">
    <location>
        <begin position="305"/>
        <end position="324"/>
    </location>
</feature>
<dbReference type="PANTHER" id="PTHR10906">
    <property type="entry name" value="SECY/SEC61-ALPHA FAMILY MEMBER"/>
    <property type="match status" value="1"/>
</dbReference>
<reference evidence="15" key="1">
    <citation type="submission" date="2017-09" db="EMBL/GenBank/DDBJ databases">
        <title>Depth-based differentiation of microbial function through sediment-hosted aquifers and enrichment of novel symbionts in the deep terrestrial subsurface.</title>
        <authorList>
            <person name="Probst A.J."/>
            <person name="Ladd B."/>
            <person name="Jarett J.K."/>
            <person name="Geller-Mcgrath D.E."/>
            <person name="Sieber C.M.K."/>
            <person name="Emerson J.B."/>
            <person name="Anantharaman K."/>
            <person name="Thomas B.C."/>
            <person name="Malmstrom R."/>
            <person name="Stieglmeier M."/>
            <person name="Klingl A."/>
            <person name="Woyke T."/>
            <person name="Ryan C.M."/>
            <person name="Banfield J.F."/>
        </authorList>
    </citation>
    <scope>NUCLEOTIDE SEQUENCE [LARGE SCALE GENOMIC DNA]</scope>
</reference>
<dbReference type="PRINTS" id="PR00303">
    <property type="entry name" value="SECYTRNLCASE"/>
</dbReference>
<feature type="transmembrane region" description="Helical" evidence="10">
    <location>
        <begin position="360"/>
        <end position="378"/>
    </location>
</feature>
<gene>
    <name evidence="10" type="primary">secY</name>
    <name evidence="14" type="ORF">COU81_03635</name>
</gene>
<dbReference type="Pfam" id="PF00344">
    <property type="entry name" value="SecY"/>
    <property type="match status" value="1"/>
</dbReference>
<dbReference type="NCBIfam" id="TIGR00967">
    <property type="entry name" value="3a0501s007"/>
    <property type="match status" value="1"/>
</dbReference>
<dbReference type="PROSITE" id="PS00755">
    <property type="entry name" value="SECY_1"/>
    <property type="match status" value="1"/>
</dbReference>
<dbReference type="InterPro" id="IPR002208">
    <property type="entry name" value="SecY/SEC61-alpha"/>
</dbReference>
<feature type="transmembrane region" description="Helical" evidence="10">
    <location>
        <begin position="246"/>
        <end position="267"/>
    </location>
</feature>
<dbReference type="GO" id="GO:0065002">
    <property type="term" value="P:intracellular protein transmembrane transport"/>
    <property type="evidence" value="ECO:0007669"/>
    <property type="project" value="UniProtKB-UniRule"/>
</dbReference>
<comment type="similarity">
    <text evidence="2 10 13">Belongs to the SecY/SEC61-alpha family.</text>
</comment>